<reference evidence="3" key="3">
    <citation type="submission" date="2015-06" db="UniProtKB">
        <authorList>
            <consortium name="EnsemblProtists"/>
        </authorList>
    </citation>
    <scope>IDENTIFICATION</scope>
</reference>
<evidence type="ECO:0000313" key="3">
    <source>
        <dbReference type="EnsemblProtists" id="EKX45358"/>
    </source>
</evidence>
<dbReference type="GeneID" id="17302061"/>
<keyword evidence="4" id="KW-1185">Reference proteome</keyword>
<evidence type="ECO:0000313" key="4">
    <source>
        <dbReference type="Proteomes" id="UP000011087"/>
    </source>
</evidence>
<dbReference type="HOGENOM" id="CLU_1436959_0_0_1"/>
<reference evidence="2 4" key="1">
    <citation type="journal article" date="2012" name="Nature">
        <title>Algal genomes reveal evolutionary mosaicism and the fate of nucleomorphs.</title>
        <authorList>
            <consortium name="DOE Joint Genome Institute"/>
            <person name="Curtis B.A."/>
            <person name="Tanifuji G."/>
            <person name="Burki F."/>
            <person name="Gruber A."/>
            <person name="Irimia M."/>
            <person name="Maruyama S."/>
            <person name="Arias M.C."/>
            <person name="Ball S.G."/>
            <person name="Gile G.H."/>
            <person name="Hirakawa Y."/>
            <person name="Hopkins J.F."/>
            <person name="Kuo A."/>
            <person name="Rensing S.A."/>
            <person name="Schmutz J."/>
            <person name="Symeonidi A."/>
            <person name="Elias M."/>
            <person name="Eveleigh R.J."/>
            <person name="Herman E.K."/>
            <person name="Klute M.J."/>
            <person name="Nakayama T."/>
            <person name="Obornik M."/>
            <person name="Reyes-Prieto A."/>
            <person name="Armbrust E.V."/>
            <person name="Aves S.J."/>
            <person name="Beiko R.G."/>
            <person name="Coutinho P."/>
            <person name="Dacks J.B."/>
            <person name="Durnford D.G."/>
            <person name="Fast N.M."/>
            <person name="Green B.R."/>
            <person name="Grisdale C.J."/>
            <person name="Hempel F."/>
            <person name="Henrissat B."/>
            <person name="Hoppner M.P."/>
            <person name="Ishida K."/>
            <person name="Kim E."/>
            <person name="Koreny L."/>
            <person name="Kroth P.G."/>
            <person name="Liu Y."/>
            <person name="Malik S.B."/>
            <person name="Maier U.G."/>
            <person name="McRose D."/>
            <person name="Mock T."/>
            <person name="Neilson J.A."/>
            <person name="Onodera N.T."/>
            <person name="Poole A.M."/>
            <person name="Pritham E.J."/>
            <person name="Richards T.A."/>
            <person name="Rocap G."/>
            <person name="Roy S.W."/>
            <person name="Sarai C."/>
            <person name="Schaack S."/>
            <person name="Shirato S."/>
            <person name="Slamovits C.H."/>
            <person name="Spencer D.F."/>
            <person name="Suzuki S."/>
            <person name="Worden A.Z."/>
            <person name="Zauner S."/>
            <person name="Barry K."/>
            <person name="Bell C."/>
            <person name="Bharti A.K."/>
            <person name="Crow J.A."/>
            <person name="Grimwood J."/>
            <person name="Kramer R."/>
            <person name="Lindquist E."/>
            <person name="Lucas S."/>
            <person name="Salamov A."/>
            <person name="McFadden G.I."/>
            <person name="Lane C.E."/>
            <person name="Keeling P.J."/>
            <person name="Gray M.W."/>
            <person name="Grigoriev I.V."/>
            <person name="Archibald J.M."/>
        </authorList>
    </citation>
    <scope>NUCLEOTIDE SEQUENCE</scope>
    <source>
        <strain evidence="2 4">CCMP2712</strain>
    </source>
</reference>
<dbReference type="EnsemblProtists" id="EKX45358">
    <property type="protein sequence ID" value="EKX45358"/>
    <property type="gene ID" value="GUITHDRAFT_163254"/>
</dbReference>
<protein>
    <submittedName>
        <fullName evidence="2 3">Uncharacterized protein</fullName>
    </submittedName>
</protein>
<evidence type="ECO:0000256" key="1">
    <source>
        <dbReference type="SAM" id="MobiDB-lite"/>
    </source>
</evidence>
<organism evidence="2">
    <name type="scientific">Guillardia theta (strain CCMP2712)</name>
    <name type="common">Cryptophyte</name>
    <dbReference type="NCBI Taxonomy" id="905079"/>
    <lineage>
        <taxon>Eukaryota</taxon>
        <taxon>Cryptophyceae</taxon>
        <taxon>Pyrenomonadales</taxon>
        <taxon>Geminigeraceae</taxon>
        <taxon>Guillardia</taxon>
    </lineage>
</organism>
<name>L1J9Z3_GUITC</name>
<dbReference type="PaxDb" id="55529-EKX45358"/>
<dbReference type="AlphaFoldDB" id="L1J9Z3"/>
<accession>L1J9Z3</accession>
<evidence type="ECO:0000313" key="2">
    <source>
        <dbReference type="EMBL" id="EKX45358.1"/>
    </source>
</evidence>
<feature type="region of interest" description="Disordered" evidence="1">
    <location>
        <begin position="168"/>
        <end position="189"/>
    </location>
</feature>
<dbReference type="EMBL" id="JH992999">
    <property type="protein sequence ID" value="EKX45358.1"/>
    <property type="molecule type" value="Genomic_DNA"/>
</dbReference>
<proteinExistence type="predicted"/>
<feature type="compositionally biased region" description="Polar residues" evidence="1">
    <location>
        <begin position="168"/>
        <end position="177"/>
    </location>
</feature>
<reference evidence="4" key="2">
    <citation type="submission" date="2012-11" db="EMBL/GenBank/DDBJ databases">
        <authorList>
            <person name="Kuo A."/>
            <person name="Curtis B.A."/>
            <person name="Tanifuji G."/>
            <person name="Burki F."/>
            <person name="Gruber A."/>
            <person name="Irimia M."/>
            <person name="Maruyama S."/>
            <person name="Arias M.C."/>
            <person name="Ball S.G."/>
            <person name="Gile G.H."/>
            <person name="Hirakawa Y."/>
            <person name="Hopkins J.F."/>
            <person name="Rensing S.A."/>
            <person name="Schmutz J."/>
            <person name="Symeonidi A."/>
            <person name="Elias M."/>
            <person name="Eveleigh R.J."/>
            <person name="Herman E.K."/>
            <person name="Klute M.J."/>
            <person name="Nakayama T."/>
            <person name="Obornik M."/>
            <person name="Reyes-Prieto A."/>
            <person name="Armbrust E.V."/>
            <person name="Aves S.J."/>
            <person name="Beiko R.G."/>
            <person name="Coutinho P."/>
            <person name="Dacks J.B."/>
            <person name="Durnford D.G."/>
            <person name="Fast N.M."/>
            <person name="Green B.R."/>
            <person name="Grisdale C."/>
            <person name="Hempe F."/>
            <person name="Henrissat B."/>
            <person name="Hoppner M.P."/>
            <person name="Ishida K.-I."/>
            <person name="Kim E."/>
            <person name="Koreny L."/>
            <person name="Kroth P.G."/>
            <person name="Liu Y."/>
            <person name="Malik S.-B."/>
            <person name="Maier U.G."/>
            <person name="McRose D."/>
            <person name="Mock T."/>
            <person name="Neilson J.A."/>
            <person name="Onodera N.T."/>
            <person name="Poole A.M."/>
            <person name="Pritham E.J."/>
            <person name="Richards T.A."/>
            <person name="Rocap G."/>
            <person name="Roy S.W."/>
            <person name="Sarai C."/>
            <person name="Schaack S."/>
            <person name="Shirato S."/>
            <person name="Slamovits C.H."/>
            <person name="Spencer D.F."/>
            <person name="Suzuki S."/>
            <person name="Worden A.Z."/>
            <person name="Zauner S."/>
            <person name="Barry K."/>
            <person name="Bell C."/>
            <person name="Bharti A.K."/>
            <person name="Crow J.A."/>
            <person name="Grimwood J."/>
            <person name="Kramer R."/>
            <person name="Lindquist E."/>
            <person name="Lucas S."/>
            <person name="Salamov A."/>
            <person name="McFadden G.I."/>
            <person name="Lane C.E."/>
            <person name="Keeling P.J."/>
            <person name="Gray M.W."/>
            <person name="Grigoriev I.V."/>
            <person name="Archibald J.M."/>
        </authorList>
    </citation>
    <scope>NUCLEOTIDE SEQUENCE</scope>
    <source>
        <strain evidence="4">CCMP2712</strain>
    </source>
</reference>
<sequence>MNMYTGEIVQTLKGGPKNWPQEVVAHIQSLLQLGWSDAKQVGLVRNLPLPKSPKDSKMCKQLEQDTYIKVKTLILEGKTNTAIMNHHWIVDQEISEAHIESVRTAVEKEIHLKSKEGALSPPKPKLRIPDLSRSDMSVILSLLKEGKSNAYVCNFHALCTLGLQEYQSTPKPTTTAWTREKGRDNGGSR</sequence>
<dbReference type="RefSeq" id="XP_005832338.1">
    <property type="nucleotide sequence ID" value="XM_005832281.1"/>
</dbReference>
<dbReference type="KEGG" id="gtt:GUITHDRAFT_163254"/>
<feature type="compositionally biased region" description="Basic and acidic residues" evidence="1">
    <location>
        <begin position="178"/>
        <end position="189"/>
    </location>
</feature>
<gene>
    <name evidence="2" type="ORF">GUITHDRAFT_163254</name>
</gene>
<dbReference type="Proteomes" id="UP000011087">
    <property type="component" value="Unassembled WGS sequence"/>
</dbReference>